<dbReference type="PROSITE" id="PS01117">
    <property type="entry name" value="HTH_MARR_1"/>
    <property type="match status" value="1"/>
</dbReference>
<evidence type="ECO:0000313" key="5">
    <source>
        <dbReference type="EMBL" id="TQM00279.1"/>
    </source>
</evidence>
<dbReference type="OrthoDB" id="8635520at2"/>
<dbReference type="AlphaFoldDB" id="A0A543CTB2"/>
<accession>A0A543CTB2</accession>
<dbReference type="Gene3D" id="1.10.10.10">
    <property type="entry name" value="Winged helix-like DNA-binding domain superfamily/Winged helix DNA-binding domain"/>
    <property type="match status" value="1"/>
</dbReference>
<dbReference type="RefSeq" id="WP_141959699.1">
    <property type="nucleotide sequence ID" value="NZ_VFOZ01000001.1"/>
</dbReference>
<feature type="domain" description="HTH marR-type" evidence="4">
    <location>
        <begin position="18"/>
        <end position="148"/>
    </location>
</feature>
<dbReference type="GO" id="GO:0006950">
    <property type="term" value="P:response to stress"/>
    <property type="evidence" value="ECO:0007669"/>
    <property type="project" value="TreeGrafter"/>
</dbReference>
<dbReference type="InterPro" id="IPR011991">
    <property type="entry name" value="ArsR-like_HTH"/>
</dbReference>
<sequence>MTEATRTPDGDEAFDSLEQELATLLRRARAMSAEMGREVHPDLDPEAYGLLAGIHDHSRARASDLAGHFGLGKATVSRQLKVLAELGLIERGPDPADGRAHVLVITEEGRQRLETTRLARRTRWHAVLGRWPVDDVRLLADMLARFNRLGDDACDD</sequence>
<dbReference type="SMART" id="SM00347">
    <property type="entry name" value="HTH_MARR"/>
    <property type="match status" value="1"/>
</dbReference>
<organism evidence="5 6">
    <name type="scientific">Actinoallomurus bryophytorum</name>
    <dbReference type="NCBI Taxonomy" id="1490222"/>
    <lineage>
        <taxon>Bacteria</taxon>
        <taxon>Bacillati</taxon>
        <taxon>Actinomycetota</taxon>
        <taxon>Actinomycetes</taxon>
        <taxon>Streptosporangiales</taxon>
        <taxon>Thermomonosporaceae</taxon>
        <taxon>Actinoallomurus</taxon>
    </lineage>
</organism>
<comment type="caution">
    <text evidence="5">The sequence shown here is derived from an EMBL/GenBank/DDBJ whole genome shotgun (WGS) entry which is preliminary data.</text>
</comment>
<evidence type="ECO:0000256" key="2">
    <source>
        <dbReference type="ARBA" id="ARBA00023125"/>
    </source>
</evidence>
<dbReference type="CDD" id="cd00090">
    <property type="entry name" value="HTH_ARSR"/>
    <property type="match status" value="1"/>
</dbReference>
<evidence type="ECO:0000256" key="1">
    <source>
        <dbReference type="ARBA" id="ARBA00023015"/>
    </source>
</evidence>
<evidence type="ECO:0000256" key="3">
    <source>
        <dbReference type="ARBA" id="ARBA00023163"/>
    </source>
</evidence>
<dbReference type="PANTHER" id="PTHR33164">
    <property type="entry name" value="TRANSCRIPTIONAL REGULATOR, MARR FAMILY"/>
    <property type="match status" value="1"/>
</dbReference>
<dbReference type="GO" id="GO:0003700">
    <property type="term" value="F:DNA-binding transcription factor activity"/>
    <property type="evidence" value="ECO:0007669"/>
    <property type="project" value="InterPro"/>
</dbReference>
<evidence type="ECO:0000313" key="6">
    <source>
        <dbReference type="Proteomes" id="UP000316096"/>
    </source>
</evidence>
<dbReference type="InterPro" id="IPR023187">
    <property type="entry name" value="Tscrpt_reg_MarR-type_CS"/>
</dbReference>
<keyword evidence="6" id="KW-1185">Reference proteome</keyword>
<keyword evidence="2 5" id="KW-0238">DNA-binding</keyword>
<dbReference type="InterPro" id="IPR039422">
    <property type="entry name" value="MarR/SlyA-like"/>
</dbReference>
<dbReference type="EMBL" id="VFOZ01000001">
    <property type="protein sequence ID" value="TQM00279.1"/>
    <property type="molecule type" value="Genomic_DNA"/>
</dbReference>
<dbReference type="InterPro" id="IPR036390">
    <property type="entry name" value="WH_DNA-bd_sf"/>
</dbReference>
<name>A0A543CTB2_9ACTN</name>
<dbReference type="Proteomes" id="UP000316096">
    <property type="component" value="Unassembled WGS sequence"/>
</dbReference>
<protein>
    <submittedName>
        <fullName evidence="5">DNA-binding MarR family transcriptional regulator</fullName>
    </submittedName>
</protein>
<dbReference type="SUPFAM" id="SSF46785">
    <property type="entry name" value="Winged helix' DNA-binding domain"/>
    <property type="match status" value="1"/>
</dbReference>
<evidence type="ECO:0000259" key="4">
    <source>
        <dbReference type="PROSITE" id="PS50995"/>
    </source>
</evidence>
<dbReference type="InterPro" id="IPR000835">
    <property type="entry name" value="HTH_MarR-typ"/>
</dbReference>
<dbReference type="InterPro" id="IPR036388">
    <property type="entry name" value="WH-like_DNA-bd_sf"/>
</dbReference>
<proteinExistence type="predicted"/>
<gene>
    <name evidence="5" type="ORF">FB559_5989</name>
</gene>
<dbReference type="Pfam" id="PF12802">
    <property type="entry name" value="MarR_2"/>
    <property type="match status" value="1"/>
</dbReference>
<dbReference type="GO" id="GO:0003677">
    <property type="term" value="F:DNA binding"/>
    <property type="evidence" value="ECO:0007669"/>
    <property type="project" value="UniProtKB-KW"/>
</dbReference>
<keyword evidence="1" id="KW-0805">Transcription regulation</keyword>
<keyword evidence="3" id="KW-0804">Transcription</keyword>
<reference evidence="5 6" key="1">
    <citation type="submission" date="2019-06" db="EMBL/GenBank/DDBJ databases">
        <title>Sequencing the genomes of 1000 actinobacteria strains.</title>
        <authorList>
            <person name="Klenk H.-P."/>
        </authorList>
    </citation>
    <scope>NUCLEOTIDE SEQUENCE [LARGE SCALE GENOMIC DNA]</scope>
    <source>
        <strain evidence="5 6">DSM 102200</strain>
    </source>
</reference>
<dbReference type="PANTHER" id="PTHR33164:SF57">
    <property type="entry name" value="MARR-FAMILY TRANSCRIPTIONAL REGULATOR"/>
    <property type="match status" value="1"/>
</dbReference>
<dbReference type="PROSITE" id="PS50995">
    <property type="entry name" value="HTH_MARR_2"/>
    <property type="match status" value="1"/>
</dbReference>